<gene>
    <name evidence="14" type="primary">OR94a</name>
</gene>
<keyword evidence="5 13" id="KW-0552">Olfaction</keyword>
<name>A0A6M9TZ97_BACDO</name>
<feature type="transmembrane region" description="Helical" evidence="13">
    <location>
        <begin position="289"/>
        <end position="307"/>
    </location>
</feature>
<keyword evidence="7 13" id="KW-0472">Membrane</keyword>
<dbReference type="Pfam" id="PF02949">
    <property type="entry name" value="7tm_6"/>
    <property type="match status" value="1"/>
</dbReference>
<feature type="transmembrane region" description="Helical" evidence="13">
    <location>
        <begin position="32"/>
        <end position="52"/>
    </location>
</feature>
<reference evidence="14" key="1">
    <citation type="journal article" date="2020" name="Mol. Phylogenet. Evol.">
        <title>Analyses of chemosensory genes provide insight into the evolution of behavioral differences to phytochemicals in Bactrocera species.</title>
        <authorList>
            <person name="Wu Z."/>
            <person name="Cui Y."/>
            <person name="Ma J."/>
            <person name="Qu M."/>
            <person name="Lin J."/>
        </authorList>
    </citation>
    <scope>NUCLEOTIDE SEQUENCE</scope>
</reference>
<dbReference type="GO" id="GO:0005549">
    <property type="term" value="F:odorant binding"/>
    <property type="evidence" value="ECO:0007669"/>
    <property type="project" value="InterPro"/>
</dbReference>
<feature type="transmembrane region" description="Helical" evidence="13">
    <location>
        <begin position="124"/>
        <end position="148"/>
    </location>
</feature>
<dbReference type="AlphaFoldDB" id="A0A6M9TZ97"/>
<comment type="similarity">
    <text evidence="11">Belongs to the insect chemoreceptor superfamily. Heteromeric odorant receptor channel (TC 1.A.69) family. Or2a subfamily.</text>
</comment>
<keyword evidence="6 13" id="KW-1133">Transmembrane helix</keyword>
<evidence type="ECO:0000256" key="1">
    <source>
        <dbReference type="ARBA" id="ARBA00004651"/>
    </source>
</evidence>
<dbReference type="PANTHER" id="PTHR21137:SF37">
    <property type="entry name" value="ODORANT RECEPTOR 46A, ISOFORM B-RELATED"/>
    <property type="match status" value="1"/>
</dbReference>
<organism evidence="14">
    <name type="scientific">Bactrocera dorsalis</name>
    <name type="common">Oriental fruit fly</name>
    <name type="synonym">Dacus dorsalis</name>
    <dbReference type="NCBI Taxonomy" id="27457"/>
    <lineage>
        <taxon>Eukaryota</taxon>
        <taxon>Metazoa</taxon>
        <taxon>Ecdysozoa</taxon>
        <taxon>Arthropoda</taxon>
        <taxon>Hexapoda</taxon>
        <taxon>Insecta</taxon>
        <taxon>Pterygota</taxon>
        <taxon>Neoptera</taxon>
        <taxon>Endopterygota</taxon>
        <taxon>Diptera</taxon>
        <taxon>Brachycera</taxon>
        <taxon>Muscomorpha</taxon>
        <taxon>Tephritoidea</taxon>
        <taxon>Tephritidae</taxon>
        <taxon>Bactrocera</taxon>
        <taxon>Bactrocera</taxon>
    </lineage>
</organism>
<evidence type="ECO:0000313" key="14">
    <source>
        <dbReference type="EMBL" id="QKN21385.1"/>
    </source>
</evidence>
<evidence type="ECO:0000256" key="2">
    <source>
        <dbReference type="ARBA" id="ARBA00022475"/>
    </source>
</evidence>
<dbReference type="OrthoDB" id="7548151at2759"/>
<keyword evidence="8 13" id="KW-0675">Receptor</keyword>
<sequence>MEFDNINGARRVIKVLQYIGLWRFDVPWQTYYAAYSYILHFSFTFPYTVMMWVDVVQASDLEKFSYIMYMSLTELALLAKVTNVWINSKIFVQFFHVLANDEVYRLRSEEECTLWSKVHKYYRFIAFMYFAMSITLVTIAFVGVLFSAEYELPFPYAPPFEWRNERGYWYAYFYELVAMPVTCFSNCGLDMIQCYMLLHLSLCYQMIAGRLQEMGKWKGQSGRLSGFSEVRLLHEFVSLVKLHKSTKKLSADCETFVSFPFLIQIMCSSFVLCFSAYRLQQVSISENPSQFCTLILAVIVMILQIFVPCYCGNEIILRSGALNNAIYNADWIQCSPKMRKYLIIYMEMLQVPVKVRAGNFFEIGLPVFVKTMNNTYSLMALLLNMNK</sequence>
<evidence type="ECO:0000256" key="13">
    <source>
        <dbReference type="RuleBase" id="RU351113"/>
    </source>
</evidence>
<evidence type="ECO:0000256" key="11">
    <source>
        <dbReference type="ARBA" id="ARBA00037946"/>
    </source>
</evidence>
<comment type="subcellular location">
    <subcellularLocation>
        <location evidence="1 13">Cell membrane</location>
        <topology evidence="1 13">Multi-pass membrane protein</topology>
    </subcellularLocation>
</comment>
<keyword evidence="9 13" id="KW-0807">Transducer</keyword>
<dbReference type="EMBL" id="MT474673">
    <property type="protein sequence ID" value="QKN21385.1"/>
    <property type="molecule type" value="mRNA"/>
</dbReference>
<evidence type="ECO:0000256" key="12">
    <source>
        <dbReference type="ARBA" id="ARBA00038679"/>
    </source>
</evidence>
<accession>A0A6M9TZ97</accession>
<dbReference type="SMR" id="A0A6M9TZ97"/>
<dbReference type="PANTHER" id="PTHR21137">
    <property type="entry name" value="ODORANT RECEPTOR"/>
    <property type="match status" value="1"/>
</dbReference>
<evidence type="ECO:0000256" key="5">
    <source>
        <dbReference type="ARBA" id="ARBA00022725"/>
    </source>
</evidence>
<evidence type="ECO:0000256" key="4">
    <source>
        <dbReference type="ARBA" id="ARBA00022692"/>
    </source>
</evidence>
<evidence type="ECO:0000256" key="7">
    <source>
        <dbReference type="ARBA" id="ARBA00023136"/>
    </source>
</evidence>
<evidence type="ECO:0000256" key="9">
    <source>
        <dbReference type="ARBA" id="ARBA00023224"/>
    </source>
</evidence>
<proteinExistence type="evidence at transcript level"/>
<feature type="transmembrane region" description="Helical" evidence="13">
    <location>
        <begin position="256"/>
        <end position="277"/>
    </location>
</feature>
<comment type="subunit">
    <text evidence="12">Interacts with Orco. Complexes exist early in the endomembrane system in olfactory sensory neurons (OSNs), coupling these complexes to the conserved ciliary trafficking pathway.</text>
</comment>
<protein>
    <recommendedName>
        <fullName evidence="13">Odorant receptor</fullName>
    </recommendedName>
</protein>
<evidence type="ECO:0000256" key="6">
    <source>
        <dbReference type="ARBA" id="ARBA00022989"/>
    </source>
</evidence>
<keyword evidence="2" id="KW-1003">Cell membrane</keyword>
<evidence type="ECO:0000256" key="3">
    <source>
        <dbReference type="ARBA" id="ARBA00022606"/>
    </source>
</evidence>
<dbReference type="GO" id="GO:0005886">
    <property type="term" value="C:plasma membrane"/>
    <property type="evidence" value="ECO:0007669"/>
    <property type="project" value="UniProtKB-SubCell"/>
</dbReference>
<dbReference type="GO" id="GO:0004984">
    <property type="term" value="F:olfactory receptor activity"/>
    <property type="evidence" value="ECO:0007669"/>
    <property type="project" value="InterPro"/>
</dbReference>
<evidence type="ECO:0000256" key="8">
    <source>
        <dbReference type="ARBA" id="ARBA00023170"/>
    </source>
</evidence>
<keyword evidence="4 13" id="KW-0812">Transmembrane</keyword>
<feature type="transmembrane region" description="Helical" evidence="13">
    <location>
        <begin position="64"/>
        <end position="86"/>
    </location>
</feature>
<comment type="caution">
    <text evidence="13">Lacks conserved residue(s) required for the propagation of feature annotation.</text>
</comment>
<evidence type="ECO:0000256" key="10">
    <source>
        <dbReference type="ARBA" id="ARBA00037764"/>
    </source>
</evidence>
<comment type="function">
    <text evidence="10">Odorant receptor which mediates acceptance or avoidance behavior, depending on its substrates. The odorant receptor repertoire encodes a large collection of odor stimuli that vary widely in identity, intensity, and duration. May form a complex with Orco to form odorant-sensing units, providing sensitive and prolonged odorant signaling and calcium permeability.</text>
</comment>
<keyword evidence="3 13" id="KW-0716">Sensory transduction</keyword>
<feature type="transmembrane region" description="Helical" evidence="13">
    <location>
        <begin position="168"/>
        <end position="187"/>
    </location>
</feature>
<dbReference type="GO" id="GO:0007165">
    <property type="term" value="P:signal transduction"/>
    <property type="evidence" value="ECO:0007669"/>
    <property type="project" value="UniProtKB-KW"/>
</dbReference>
<dbReference type="InterPro" id="IPR004117">
    <property type="entry name" value="7tm6_olfct_rcpt"/>
</dbReference>